<evidence type="ECO:0000313" key="1">
    <source>
        <dbReference type="EMBL" id="SMC66482.1"/>
    </source>
</evidence>
<dbReference type="Proteomes" id="UP000192328">
    <property type="component" value="Unassembled WGS sequence"/>
</dbReference>
<protein>
    <submittedName>
        <fullName evidence="1">Acetyltransferase (GNAT) domain-containing protein</fullName>
    </submittedName>
</protein>
<evidence type="ECO:0000313" key="2">
    <source>
        <dbReference type="Proteomes" id="UP000192328"/>
    </source>
</evidence>
<name>A0AC61PLW9_9FIRM</name>
<accession>A0AC61PLW9</accession>
<keyword evidence="2" id="KW-1185">Reference proteome</keyword>
<proteinExistence type="predicted"/>
<dbReference type="EMBL" id="FWXZ01000003">
    <property type="protein sequence ID" value="SMC66482.1"/>
    <property type="molecule type" value="Genomic_DNA"/>
</dbReference>
<organism evidence="1 2">
    <name type="scientific">Aristaeella lactis</name>
    <dbReference type="NCBI Taxonomy" id="3046383"/>
    <lineage>
        <taxon>Bacteria</taxon>
        <taxon>Bacillati</taxon>
        <taxon>Bacillota</taxon>
        <taxon>Clostridia</taxon>
        <taxon>Eubacteriales</taxon>
        <taxon>Aristaeellaceae</taxon>
        <taxon>Aristaeella</taxon>
    </lineage>
</organism>
<comment type="caution">
    <text evidence="1">The sequence shown here is derived from an EMBL/GenBank/DDBJ whole genome shotgun (WGS) entry which is preliminary data.</text>
</comment>
<gene>
    <name evidence="1" type="ORF">SAMN06297397_1827</name>
</gene>
<sequence>MIVPVDQSNICQAAEVHSVSWQESHRSFCSADFIALHTPEHQQEYLSEKISRGSRVFMLVDGEPAAVVSVTGSLIEDLYVLPCRQNKGYGTLLLEYAVRQCTGTPTLWILENNKGAERLYRRIGFRKTGMVHAVTDGLDEIEFTLTET</sequence>
<reference evidence="1" key="1">
    <citation type="submission" date="2017-04" db="EMBL/GenBank/DDBJ databases">
        <authorList>
            <person name="Varghese N."/>
            <person name="Submissions S."/>
        </authorList>
    </citation>
    <scope>NUCLEOTIDE SEQUENCE</scope>
    <source>
        <strain evidence="1">WTE2008</strain>
    </source>
</reference>